<accession>A0ABQ6N1G3</accession>
<dbReference type="Proteomes" id="UP001165060">
    <property type="component" value="Unassembled WGS sequence"/>
</dbReference>
<name>A0ABQ6N1G3_9STRA</name>
<reference evidence="2 3" key="1">
    <citation type="journal article" date="2023" name="Commun. Biol.">
        <title>Genome analysis of Parmales, the sister group of diatoms, reveals the evolutionary specialization of diatoms from phago-mixotrophs to photoautotrophs.</title>
        <authorList>
            <person name="Ban H."/>
            <person name="Sato S."/>
            <person name="Yoshikawa S."/>
            <person name="Yamada K."/>
            <person name="Nakamura Y."/>
            <person name="Ichinomiya M."/>
            <person name="Sato N."/>
            <person name="Blanc-Mathieu R."/>
            <person name="Endo H."/>
            <person name="Kuwata A."/>
            <person name="Ogata H."/>
        </authorList>
    </citation>
    <scope>NUCLEOTIDE SEQUENCE [LARGE SCALE GENOMIC DNA]</scope>
</reference>
<gene>
    <name evidence="2" type="ORF">TeGR_g2041</name>
</gene>
<feature type="region of interest" description="Disordered" evidence="1">
    <location>
        <begin position="315"/>
        <end position="341"/>
    </location>
</feature>
<dbReference type="EMBL" id="BRYB01003537">
    <property type="protein sequence ID" value="GMI38403.1"/>
    <property type="molecule type" value="Genomic_DNA"/>
</dbReference>
<proteinExistence type="predicted"/>
<feature type="compositionally biased region" description="Low complexity" evidence="1">
    <location>
        <begin position="315"/>
        <end position="327"/>
    </location>
</feature>
<evidence type="ECO:0000313" key="3">
    <source>
        <dbReference type="Proteomes" id="UP001165060"/>
    </source>
</evidence>
<keyword evidence="3" id="KW-1185">Reference proteome</keyword>
<evidence type="ECO:0000256" key="1">
    <source>
        <dbReference type="SAM" id="MobiDB-lite"/>
    </source>
</evidence>
<sequence>MSLNPLSSSLPFPLRPRKLQTLSGSSLSAYSGIASLSLACPPIHSFEPALASLRSLLLAAAARPEFLPVEPARTHPLLSSLSSLLHRYDLDQAGALPWPLFSRALAALLPGLPAAVLEPAFRAFALAANAPSADIEMFLAVAAHWLAPPSPSAPGDLARTPNSLAAGACRPRDSVCELIVPDEAPDEAPLPAAPRFRPRGPLPSPAAGLLSIPSRVASLLSLLAPRLPLFLELAGRLSPRSPLVELDELRMLLGHCSVCPNADAWGQFKDYATESGFRDKRDPNLIDYAKVAGHAARVHAKSAAPQDITERGYYSPAKARSAPAARPEGNPDPPPPLPPHSLLLQVAEAWPGVLAALQRQLPSPSDAGARVPFPAFCLALRGAGVILSDRDAESLYAALTSLRAGEPAPLSCFLGAFPVPAPAAPGAPDPADNVLVSAGDTALSGAFSTHQKRHFSRGVFGHSDAKRIGM</sequence>
<feature type="compositionally biased region" description="Pro residues" evidence="1">
    <location>
        <begin position="330"/>
        <end position="339"/>
    </location>
</feature>
<comment type="caution">
    <text evidence="2">The sequence shown here is derived from an EMBL/GenBank/DDBJ whole genome shotgun (WGS) entry which is preliminary data.</text>
</comment>
<protein>
    <recommendedName>
        <fullName evidence="4">EF-hand domain-containing protein</fullName>
    </recommendedName>
</protein>
<evidence type="ECO:0008006" key="4">
    <source>
        <dbReference type="Google" id="ProtNLM"/>
    </source>
</evidence>
<organism evidence="2 3">
    <name type="scientific">Tetraparma gracilis</name>
    <dbReference type="NCBI Taxonomy" id="2962635"/>
    <lineage>
        <taxon>Eukaryota</taxon>
        <taxon>Sar</taxon>
        <taxon>Stramenopiles</taxon>
        <taxon>Ochrophyta</taxon>
        <taxon>Bolidophyceae</taxon>
        <taxon>Parmales</taxon>
        <taxon>Triparmaceae</taxon>
        <taxon>Tetraparma</taxon>
    </lineage>
</organism>
<evidence type="ECO:0000313" key="2">
    <source>
        <dbReference type="EMBL" id="GMI38403.1"/>
    </source>
</evidence>